<name>A0ABP4B7E0_9ACTN</name>
<sequence length="431" mass="44989">MTLTAPQRAPGGINRPGLPRGDVLATMMGLTVCLLPFLVPAGPGNTALADVGMTLCIGLALLWSVREHLPVKVPYLLGIAGLLLGGAFAAYVAQAPVGVGLVLAQDVLLLAWGAALALGRHNPAIVSAVTRAWCRTAPVYSGVMAAAYLLGINALSGVSAKDGVRASYTFGDPNLAGNYLVVSLFVMAACKCPQSPGVRRIAYILVLAAIGFTGSNGAMLTLLVGLVLAFTVTRYRRRGALIGLTTLAASVLLAGLVFVFVMPRVDLGQVREAAAGSVPLLRDSFGRSGSSTSERATIVHEGTNLFFEGDATGYGPARTKAALAANQAPYVKEAHNDYLATLLERGLIGALGLLALGLAIGVRCFRLVVGNLPESYAALVPRPWLLAVIGPIMATAAGFYEVLHFRHLWTWLGLVAALVLVMQDQQKKRAS</sequence>
<feature type="transmembrane region" description="Helical" evidence="5">
    <location>
        <begin position="381"/>
        <end position="400"/>
    </location>
</feature>
<keyword evidence="4 5" id="KW-0472">Membrane</keyword>
<reference evidence="8" key="1">
    <citation type="journal article" date="2019" name="Int. J. Syst. Evol. Microbiol.">
        <title>The Global Catalogue of Microorganisms (GCM) 10K type strain sequencing project: providing services to taxonomists for standard genome sequencing and annotation.</title>
        <authorList>
            <consortium name="The Broad Institute Genomics Platform"/>
            <consortium name="The Broad Institute Genome Sequencing Center for Infectious Disease"/>
            <person name="Wu L."/>
            <person name="Ma J."/>
        </authorList>
    </citation>
    <scope>NUCLEOTIDE SEQUENCE [LARGE SCALE GENOMIC DNA]</scope>
    <source>
        <strain evidence="8">JCM 10977</strain>
    </source>
</reference>
<evidence type="ECO:0000256" key="4">
    <source>
        <dbReference type="ARBA" id="ARBA00023136"/>
    </source>
</evidence>
<comment type="caution">
    <text evidence="7">The sequence shown here is derived from an EMBL/GenBank/DDBJ whole genome shotgun (WGS) entry which is preliminary data.</text>
</comment>
<evidence type="ECO:0000259" key="6">
    <source>
        <dbReference type="Pfam" id="PF04932"/>
    </source>
</evidence>
<feature type="transmembrane region" description="Helical" evidence="5">
    <location>
        <begin position="347"/>
        <end position="369"/>
    </location>
</feature>
<feature type="transmembrane region" description="Helical" evidence="5">
    <location>
        <begin position="201"/>
        <end position="229"/>
    </location>
</feature>
<organism evidence="7 8">
    <name type="scientific">Kribbella koreensis</name>
    <dbReference type="NCBI Taxonomy" id="57909"/>
    <lineage>
        <taxon>Bacteria</taxon>
        <taxon>Bacillati</taxon>
        <taxon>Actinomycetota</taxon>
        <taxon>Actinomycetes</taxon>
        <taxon>Propionibacteriales</taxon>
        <taxon>Kribbellaceae</taxon>
        <taxon>Kribbella</taxon>
    </lineage>
</organism>
<protein>
    <recommendedName>
        <fullName evidence="6">O-antigen ligase-related domain-containing protein</fullName>
    </recommendedName>
</protein>
<evidence type="ECO:0000313" key="8">
    <source>
        <dbReference type="Proteomes" id="UP001500542"/>
    </source>
</evidence>
<dbReference type="RefSeq" id="WP_343972866.1">
    <property type="nucleotide sequence ID" value="NZ_BAAAHK010000009.1"/>
</dbReference>
<feature type="transmembrane region" description="Helical" evidence="5">
    <location>
        <begin position="139"/>
        <end position="160"/>
    </location>
</feature>
<feature type="transmembrane region" description="Helical" evidence="5">
    <location>
        <begin position="241"/>
        <end position="262"/>
    </location>
</feature>
<accession>A0ABP4B7E0</accession>
<evidence type="ECO:0000313" key="7">
    <source>
        <dbReference type="EMBL" id="GAA0946953.1"/>
    </source>
</evidence>
<feature type="domain" description="O-antigen ligase-related" evidence="6">
    <location>
        <begin position="202"/>
        <end position="353"/>
    </location>
</feature>
<keyword evidence="3 5" id="KW-1133">Transmembrane helix</keyword>
<comment type="subcellular location">
    <subcellularLocation>
        <location evidence="1">Membrane</location>
        <topology evidence="1">Multi-pass membrane protein</topology>
    </subcellularLocation>
</comment>
<dbReference type="PANTHER" id="PTHR37422:SF13">
    <property type="entry name" value="LIPOPOLYSACCHARIDE BIOSYNTHESIS PROTEIN PA4999-RELATED"/>
    <property type="match status" value="1"/>
</dbReference>
<dbReference type="Pfam" id="PF04932">
    <property type="entry name" value="Wzy_C"/>
    <property type="match status" value="1"/>
</dbReference>
<evidence type="ECO:0000256" key="1">
    <source>
        <dbReference type="ARBA" id="ARBA00004141"/>
    </source>
</evidence>
<dbReference type="EMBL" id="BAAAHK010000009">
    <property type="protein sequence ID" value="GAA0946953.1"/>
    <property type="molecule type" value="Genomic_DNA"/>
</dbReference>
<dbReference type="Proteomes" id="UP001500542">
    <property type="component" value="Unassembled WGS sequence"/>
</dbReference>
<dbReference type="InterPro" id="IPR051533">
    <property type="entry name" value="WaaL-like"/>
</dbReference>
<dbReference type="PANTHER" id="PTHR37422">
    <property type="entry name" value="TEICHURONIC ACID BIOSYNTHESIS PROTEIN TUAE"/>
    <property type="match status" value="1"/>
</dbReference>
<dbReference type="InterPro" id="IPR007016">
    <property type="entry name" value="O-antigen_ligase-rel_domated"/>
</dbReference>
<evidence type="ECO:0000256" key="2">
    <source>
        <dbReference type="ARBA" id="ARBA00022692"/>
    </source>
</evidence>
<keyword evidence="8" id="KW-1185">Reference proteome</keyword>
<feature type="transmembrane region" description="Helical" evidence="5">
    <location>
        <begin position="21"/>
        <end position="39"/>
    </location>
</feature>
<feature type="transmembrane region" description="Helical" evidence="5">
    <location>
        <begin position="45"/>
        <end position="63"/>
    </location>
</feature>
<feature type="transmembrane region" description="Helical" evidence="5">
    <location>
        <begin position="75"/>
        <end position="93"/>
    </location>
</feature>
<keyword evidence="2 5" id="KW-0812">Transmembrane</keyword>
<gene>
    <name evidence="7" type="ORF">GCM10009554_43330</name>
</gene>
<feature type="transmembrane region" description="Helical" evidence="5">
    <location>
        <begin position="99"/>
        <end position="118"/>
    </location>
</feature>
<proteinExistence type="predicted"/>
<evidence type="ECO:0000256" key="3">
    <source>
        <dbReference type="ARBA" id="ARBA00022989"/>
    </source>
</evidence>
<evidence type="ECO:0000256" key="5">
    <source>
        <dbReference type="SAM" id="Phobius"/>
    </source>
</evidence>